<organism evidence="5 6">
    <name type="scientific">Thermopolyspora flexuosa</name>
    <dbReference type="NCBI Taxonomy" id="103836"/>
    <lineage>
        <taxon>Bacteria</taxon>
        <taxon>Bacillati</taxon>
        <taxon>Actinomycetota</taxon>
        <taxon>Actinomycetes</taxon>
        <taxon>Streptosporangiales</taxon>
        <taxon>Streptosporangiaceae</taxon>
        <taxon>Thermopolyspora</taxon>
    </lineage>
</organism>
<reference evidence="5 6" key="1">
    <citation type="submission" date="2019-06" db="EMBL/GenBank/DDBJ databases">
        <title>Sequencing the genomes of 1000 actinobacteria strains.</title>
        <authorList>
            <person name="Klenk H.-P."/>
        </authorList>
    </citation>
    <scope>NUCLEOTIDE SEQUENCE [LARGE SCALE GENOMIC DNA]</scope>
    <source>
        <strain evidence="5 6">DSM 43186</strain>
    </source>
</reference>
<dbReference type="RefSeq" id="WP_142259247.1">
    <property type="nucleotide sequence ID" value="NZ_BMPV01000007.1"/>
</dbReference>
<dbReference type="InterPro" id="IPR029051">
    <property type="entry name" value="DUF4352"/>
</dbReference>
<evidence type="ECO:0000256" key="3">
    <source>
        <dbReference type="SAM" id="Phobius"/>
    </source>
</evidence>
<protein>
    <submittedName>
        <fullName evidence="5">Uncharacterized protein DUF4352</fullName>
    </submittedName>
</protein>
<feature type="transmembrane region" description="Helical" evidence="3">
    <location>
        <begin position="43"/>
        <end position="64"/>
    </location>
</feature>
<keyword evidence="3" id="KW-0812">Transmembrane</keyword>
<accession>A0A543IX85</accession>
<sequence>MHSNNPGHPGPYPNPYGHPAQRPPREPMPYHPQPAGKRRRGGCLTAALTGVAVLLVLGIVGTLFGDGSGGGDGTAAGRTGSAAAGESGRRSSGGGDDAGERRKPAQPGIGDVVRDGKFAFKVTKVRKGLSQVGEGFTASTAQGQYVLVYVTVKNIGDEAQIFDDSSQRLIDAKGRRFDASSGTAAVSLKDSNAFLNQINPGNSVKGILLFDVPKDAVLTAIELHDSPFSGGVTVALR</sequence>
<feature type="compositionally biased region" description="Low complexity" evidence="2">
    <location>
        <begin position="75"/>
        <end position="86"/>
    </location>
</feature>
<keyword evidence="3" id="KW-1133">Transmembrane helix</keyword>
<feature type="region of interest" description="Disordered" evidence="2">
    <location>
        <begin position="1"/>
        <end position="39"/>
    </location>
</feature>
<name>A0A543IX85_9ACTN</name>
<evidence type="ECO:0000256" key="2">
    <source>
        <dbReference type="SAM" id="MobiDB-lite"/>
    </source>
</evidence>
<dbReference type="InterPro" id="IPR029050">
    <property type="entry name" value="Immunoprotect_excell_Ig-like"/>
</dbReference>
<dbReference type="Proteomes" id="UP000319213">
    <property type="component" value="Unassembled WGS sequence"/>
</dbReference>
<evidence type="ECO:0000259" key="4">
    <source>
        <dbReference type="Pfam" id="PF11611"/>
    </source>
</evidence>
<dbReference type="AlphaFoldDB" id="A0A543IX85"/>
<dbReference type="OrthoDB" id="3430849at2"/>
<evidence type="ECO:0000313" key="6">
    <source>
        <dbReference type="Proteomes" id="UP000319213"/>
    </source>
</evidence>
<comment type="caution">
    <text evidence="5">The sequence shown here is derived from an EMBL/GenBank/DDBJ whole genome shotgun (WGS) entry which is preliminary data.</text>
</comment>
<proteinExistence type="predicted"/>
<evidence type="ECO:0000256" key="1">
    <source>
        <dbReference type="ARBA" id="ARBA00022729"/>
    </source>
</evidence>
<keyword evidence="6" id="KW-1185">Reference proteome</keyword>
<dbReference type="Gene3D" id="2.60.40.1240">
    <property type="match status" value="1"/>
</dbReference>
<gene>
    <name evidence="5" type="ORF">FHX40_1883</name>
</gene>
<dbReference type="EMBL" id="VFPQ01000001">
    <property type="protein sequence ID" value="TQM75182.1"/>
    <property type="molecule type" value="Genomic_DNA"/>
</dbReference>
<keyword evidence="1" id="KW-0732">Signal</keyword>
<dbReference type="Pfam" id="PF11611">
    <property type="entry name" value="DUF4352"/>
    <property type="match status" value="1"/>
</dbReference>
<keyword evidence="3" id="KW-0472">Membrane</keyword>
<evidence type="ECO:0000313" key="5">
    <source>
        <dbReference type="EMBL" id="TQM75182.1"/>
    </source>
</evidence>
<feature type="region of interest" description="Disordered" evidence="2">
    <location>
        <begin position="67"/>
        <end position="111"/>
    </location>
</feature>
<feature type="domain" description="DUF4352" evidence="4">
    <location>
        <begin position="108"/>
        <end position="231"/>
    </location>
</feature>